<dbReference type="EMBL" id="SGPM01000090">
    <property type="protein sequence ID" value="THH30214.1"/>
    <property type="molecule type" value="Genomic_DNA"/>
</dbReference>
<sequence length="353" mass="38258">MAEVQKKLKVVVSLDLGPEVMPLLYNQPNLDVVVWPHESASGKEWLLKNIAGADGCIIMLFEKIDAEVFDAAGPNLKVVSTMSVGYDHVDLKELAKRGIKLGNTPDILSDSVADSSVMLALMAGRNTKQATNVVEKGEWPGWGWSPYGLCGPQMSPNSPQDIRTVGFIGFGRIAQATLARMIGFGYTRCVYVARSKDPARAKEIEQTIKARHPTLTTVQRVELDQLARESDVLYILAPGGPETYHIVNETFLKQMKKTAVLVNNARGTLVDSDALAKALKEGWLWGAGVDVVEGEPNVTVDHPLVKEPRCVMIPHIGSATWESRIGMGTIAVQNLLAGLAGIPLVAEVQVSKV</sequence>
<feature type="domain" description="D-isomer specific 2-hydroxyacid dehydrogenase NAD-binding" evidence="4">
    <location>
        <begin position="117"/>
        <end position="317"/>
    </location>
</feature>
<dbReference type="CDD" id="cd05301">
    <property type="entry name" value="GDH"/>
    <property type="match status" value="1"/>
</dbReference>
<feature type="domain" description="D-isomer specific 2-hydroxyacid dehydrogenase catalytic" evidence="3">
    <location>
        <begin position="11"/>
        <end position="347"/>
    </location>
</feature>
<evidence type="ECO:0000313" key="5">
    <source>
        <dbReference type="EMBL" id="THH30214.1"/>
    </source>
</evidence>
<keyword evidence="6" id="KW-1185">Reference proteome</keyword>
<dbReference type="GO" id="GO:0005829">
    <property type="term" value="C:cytosol"/>
    <property type="evidence" value="ECO:0007669"/>
    <property type="project" value="TreeGrafter"/>
</dbReference>
<dbReference type="PANTHER" id="PTHR10996:SF277">
    <property type="entry name" value="GLYOXYLATE REDUCTASE_HYDROXYPYRUVATE REDUCTASE"/>
    <property type="match status" value="1"/>
</dbReference>
<dbReference type="GO" id="GO:0030267">
    <property type="term" value="F:glyoxylate reductase (NADPH) activity"/>
    <property type="evidence" value="ECO:0007669"/>
    <property type="project" value="TreeGrafter"/>
</dbReference>
<dbReference type="Proteomes" id="UP000308730">
    <property type="component" value="Unassembled WGS sequence"/>
</dbReference>
<gene>
    <name evidence="5" type="ORF">EUX98_g3984</name>
</gene>
<evidence type="ECO:0000313" key="6">
    <source>
        <dbReference type="Proteomes" id="UP000308730"/>
    </source>
</evidence>
<evidence type="ECO:0000256" key="1">
    <source>
        <dbReference type="ARBA" id="ARBA00023002"/>
    </source>
</evidence>
<evidence type="ECO:0000256" key="2">
    <source>
        <dbReference type="RuleBase" id="RU003719"/>
    </source>
</evidence>
<dbReference type="Gene3D" id="3.40.50.720">
    <property type="entry name" value="NAD(P)-binding Rossmann-like Domain"/>
    <property type="match status" value="2"/>
</dbReference>
<protein>
    <recommendedName>
        <fullName evidence="7">Glyoxylate reductase</fullName>
    </recommendedName>
</protein>
<dbReference type="InterPro" id="IPR050223">
    <property type="entry name" value="D-isomer_2-hydroxyacid_DH"/>
</dbReference>
<dbReference type="PANTHER" id="PTHR10996">
    <property type="entry name" value="2-HYDROXYACID DEHYDROGENASE-RELATED"/>
    <property type="match status" value="1"/>
</dbReference>
<evidence type="ECO:0008006" key="7">
    <source>
        <dbReference type="Google" id="ProtNLM"/>
    </source>
</evidence>
<dbReference type="AlphaFoldDB" id="A0A4S4MV49"/>
<dbReference type="InterPro" id="IPR029753">
    <property type="entry name" value="D-isomer_DH_CS"/>
</dbReference>
<dbReference type="OrthoDB" id="9991913at2759"/>
<dbReference type="PROSITE" id="PS00671">
    <property type="entry name" value="D_2_HYDROXYACID_DH_3"/>
    <property type="match status" value="1"/>
</dbReference>
<dbReference type="InterPro" id="IPR006140">
    <property type="entry name" value="D-isomer_DH_NAD-bd"/>
</dbReference>
<dbReference type="Pfam" id="PF02826">
    <property type="entry name" value="2-Hacid_dh_C"/>
    <property type="match status" value="1"/>
</dbReference>
<name>A0A4S4MV49_9APHY</name>
<organism evidence="5 6">
    <name type="scientific">Antrodiella citrinella</name>
    <dbReference type="NCBI Taxonomy" id="2447956"/>
    <lineage>
        <taxon>Eukaryota</taxon>
        <taxon>Fungi</taxon>
        <taxon>Dikarya</taxon>
        <taxon>Basidiomycota</taxon>
        <taxon>Agaricomycotina</taxon>
        <taxon>Agaricomycetes</taxon>
        <taxon>Polyporales</taxon>
        <taxon>Steccherinaceae</taxon>
        <taxon>Antrodiella</taxon>
    </lineage>
</organism>
<evidence type="ECO:0000259" key="4">
    <source>
        <dbReference type="Pfam" id="PF02826"/>
    </source>
</evidence>
<proteinExistence type="inferred from homology"/>
<dbReference type="InterPro" id="IPR036291">
    <property type="entry name" value="NAD(P)-bd_dom_sf"/>
</dbReference>
<keyword evidence="1 2" id="KW-0560">Oxidoreductase</keyword>
<dbReference type="SUPFAM" id="SSF52283">
    <property type="entry name" value="Formate/glycerate dehydrogenase catalytic domain-like"/>
    <property type="match status" value="1"/>
</dbReference>
<reference evidence="5 6" key="1">
    <citation type="submission" date="2019-02" db="EMBL/GenBank/DDBJ databases">
        <title>Genome sequencing of the rare red list fungi Antrodiella citrinella (Flaviporus citrinellus).</title>
        <authorList>
            <person name="Buettner E."/>
            <person name="Kellner H."/>
        </authorList>
    </citation>
    <scope>NUCLEOTIDE SEQUENCE [LARGE SCALE GENOMIC DNA]</scope>
    <source>
        <strain evidence="5 6">DSM 108506</strain>
    </source>
</reference>
<comment type="caution">
    <text evidence="5">The sequence shown here is derived from an EMBL/GenBank/DDBJ whole genome shotgun (WGS) entry which is preliminary data.</text>
</comment>
<dbReference type="GO" id="GO:0016618">
    <property type="term" value="F:hydroxypyruvate reductase [NAD(P)H] activity"/>
    <property type="evidence" value="ECO:0007669"/>
    <property type="project" value="TreeGrafter"/>
</dbReference>
<dbReference type="SUPFAM" id="SSF51735">
    <property type="entry name" value="NAD(P)-binding Rossmann-fold domains"/>
    <property type="match status" value="1"/>
</dbReference>
<dbReference type="Pfam" id="PF00389">
    <property type="entry name" value="2-Hacid_dh"/>
    <property type="match status" value="1"/>
</dbReference>
<accession>A0A4S4MV49</accession>
<dbReference type="GO" id="GO:0051287">
    <property type="term" value="F:NAD binding"/>
    <property type="evidence" value="ECO:0007669"/>
    <property type="project" value="InterPro"/>
</dbReference>
<dbReference type="InterPro" id="IPR006139">
    <property type="entry name" value="D-isomer_2_OHA_DH_cat_dom"/>
</dbReference>
<evidence type="ECO:0000259" key="3">
    <source>
        <dbReference type="Pfam" id="PF00389"/>
    </source>
</evidence>
<comment type="similarity">
    <text evidence="2">Belongs to the D-isomer specific 2-hydroxyacid dehydrogenase family.</text>
</comment>